<protein>
    <submittedName>
        <fullName evidence="11">Major facilitator superfamily transporter</fullName>
    </submittedName>
</protein>
<dbReference type="PROSITE" id="PS50850">
    <property type="entry name" value="MFS"/>
    <property type="match status" value="1"/>
</dbReference>
<proteinExistence type="inferred from homology"/>
<reference evidence="11" key="1">
    <citation type="submission" date="2021-06" db="EMBL/GenBank/DDBJ databases">
        <title>Comparative genomics, transcriptomics and evolutionary studies reveal genomic signatures of adaptation to plant cell wall in hemibiotrophic fungi.</title>
        <authorList>
            <consortium name="DOE Joint Genome Institute"/>
            <person name="Baroncelli R."/>
            <person name="Diaz J.F."/>
            <person name="Benocci T."/>
            <person name="Peng M."/>
            <person name="Battaglia E."/>
            <person name="Haridas S."/>
            <person name="Andreopoulos W."/>
            <person name="Labutti K."/>
            <person name="Pangilinan J."/>
            <person name="Floch G.L."/>
            <person name="Makela M.R."/>
            <person name="Henrissat B."/>
            <person name="Grigoriev I.V."/>
            <person name="Crouch J.A."/>
            <person name="De Vries R.P."/>
            <person name="Sukno S.A."/>
            <person name="Thon M.R."/>
        </authorList>
    </citation>
    <scope>NUCLEOTIDE SEQUENCE</scope>
    <source>
        <strain evidence="11">CBS 102054</strain>
    </source>
</reference>
<feature type="region of interest" description="Disordered" evidence="8">
    <location>
        <begin position="1"/>
        <end position="62"/>
    </location>
</feature>
<dbReference type="InterPro" id="IPR011701">
    <property type="entry name" value="MFS"/>
</dbReference>
<feature type="transmembrane region" description="Helical" evidence="9">
    <location>
        <begin position="142"/>
        <end position="164"/>
    </location>
</feature>
<dbReference type="GO" id="GO:0005886">
    <property type="term" value="C:plasma membrane"/>
    <property type="evidence" value="ECO:0007669"/>
    <property type="project" value="UniProtKB-SubCell"/>
</dbReference>
<dbReference type="Gene3D" id="1.20.1250.20">
    <property type="entry name" value="MFS general substrate transporter like domains"/>
    <property type="match status" value="1"/>
</dbReference>
<dbReference type="Pfam" id="PF07690">
    <property type="entry name" value="MFS_1"/>
    <property type="match status" value="1"/>
</dbReference>
<evidence type="ECO:0000256" key="8">
    <source>
        <dbReference type="SAM" id="MobiDB-lite"/>
    </source>
</evidence>
<feature type="transmembrane region" description="Helical" evidence="9">
    <location>
        <begin position="405"/>
        <end position="429"/>
    </location>
</feature>
<feature type="domain" description="Major facilitator superfamily (MFS) profile" evidence="10">
    <location>
        <begin position="76"/>
        <end position="503"/>
    </location>
</feature>
<feature type="transmembrane region" description="Helical" evidence="9">
    <location>
        <begin position="204"/>
        <end position="224"/>
    </location>
</feature>
<dbReference type="SUPFAM" id="SSF103473">
    <property type="entry name" value="MFS general substrate transporter"/>
    <property type="match status" value="1"/>
</dbReference>
<dbReference type="GO" id="GO:0015606">
    <property type="term" value="F:spermidine transmembrane transporter activity"/>
    <property type="evidence" value="ECO:0007669"/>
    <property type="project" value="TreeGrafter"/>
</dbReference>
<evidence type="ECO:0000256" key="2">
    <source>
        <dbReference type="ARBA" id="ARBA00004236"/>
    </source>
</evidence>
<keyword evidence="12" id="KW-1185">Reference proteome</keyword>
<dbReference type="PANTHER" id="PTHR23502">
    <property type="entry name" value="MAJOR FACILITATOR SUPERFAMILY"/>
    <property type="match status" value="1"/>
</dbReference>
<evidence type="ECO:0000256" key="7">
    <source>
        <dbReference type="ARBA" id="ARBA00023136"/>
    </source>
</evidence>
<sequence length="511" mass="56355">MASQTTPRSSQEIQTPASDQGHPQQDPEKQEPPSGGGDECTRRPSGNHHEKHKSKWDWETDPHNPMNWARKYKIRQVVMLSLAAFTASLGTSIISPARVQLVEEFGVTMTQAIVPLSMYVFALGLGPVVGGPLSETVGRHPVYLISLPLGGLFTLGVGFCHSFAGICVLRFLAGFCLSPSLAIGAGTINETYRLSERALPSTTYILMPFLGPGLGPVIGAFVVNRKGWRWTQWTLLFFIITAMISSFFSKETYHPVLQRRRRAQLGLPLDSLPPTGERIKIFATTALTRPVRMMFTEPIVSFICLYVACEFATLFSFFAALPYVFSTVYGFGIEQQGLVFISIAVGCVLGALTVIFCNKVIYMPKTKRYPAHRTPPEYRLYPAMFGSIGLPLGLFWFGWTARDDISWASPVLAIVPFAWGNICLFVSTIQYLVDVYQGTTIASAASANSLARYLLAGAFPLFIVQMYTNLGIGWASSLLGFIALGLLPVPWAFFKFGKAIREKSSFDTVKF</sequence>
<comment type="similarity">
    <text evidence="3">Belongs to the major facilitator superfamily.</text>
</comment>
<keyword evidence="5 9" id="KW-0812">Transmembrane</keyword>
<gene>
    <name evidence="11" type="ORF">BDP81DRAFT_208894</name>
</gene>
<feature type="transmembrane region" description="Helical" evidence="9">
    <location>
        <begin position="109"/>
        <end position="130"/>
    </location>
</feature>
<name>A0AAI9ZUN4_9PEZI</name>
<feature type="transmembrane region" description="Helical" evidence="9">
    <location>
        <begin position="378"/>
        <end position="399"/>
    </location>
</feature>
<comment type="caution">
    <text evidence="11">The sequence shown here is derived from an EMBL/GenBank/DDBJ whole genome shotgun (WGS) entry which is preliminary data.</text>
</comment>
<keyword evidence="7 9" id="KW-0472">Membrane</keyword>
<feature type="transmembrane region" description="Helical" evidence="9">
    <location>
        <begin position="77"/>
        <end position="97"/>
    </location>
</feature>
<feature type="transmembrane region" description="Helical" evidence="9">
    <location>
        <begin position="450"/>
        <end position="468"/>
    </location>
</feature>
<dbReference type="EMBL" id="JAHMHQ010000007">
    <property type="protein sequence ID" value="KAK1638517.1"/>
    <property type="molecule type" value="Genomic_DNA"/>
</dbReference>
<evidence type="ECO:0000256" key="1">
    <source>
        <dbReference type="ARBA" id="ARBA00004141"/>
    </source>
</evidence>
<dbReference type="GO" id="GO:0000297">
    <property type="term" value="F:spermine transmembrane transporter activity"/>
    <property type="evidence" value="ECO:0007669"/>
    <property type="project" value="TreeGrafter"/>
</dbReference>
<organism evidence="11 12">
    <name type="scientific">Colletotrichum phormii</name>
    <dbReference type="NCBI Taxonomy" id="359342"/>
    <lineage>
        <taxon>Eukaryota</taxon>
        <taxon>Fungi</taxon>
        <taxon>Dikarya</taxon>
        <taxon>Ascomycota</taxon>
        <taxon>Pezizomycotina</taxon>
        <taxon>Sordariomycetes</taxon>
        <taxon>Hypocreomycetidae</taxon>
        <taxon>Glomerellales</taxon>
        <taxon>Glomerellaceae</taxon>
        <taxon>Colletotrichum</taxon>
        <taxon>Colletotrichum acutatum species complex</taxon>
    </lineage>
</organism>
<dbReference type="RefSeq" id="XP_060447124.1">
    <property type="nucleotide sequence ID" value="XM_060582641.1"/>
</dbReference>
<dbReference type="CDD" id="cd17323">
    <property type="entry name" value="MFS_Tpo1_MDR_like"/>
    <property type="match status" value="1"/>
</dbReference>
<feature type="transmembrane region" description="Helical" evidence="9">
    <location>
        <begin position="474"/>
        <end position="494"/>
    </location>
</feature>
<evidence type="ECO:0000256" key="9">
    <source>
        <dbReference type="SAM" id="Phobius"/>
    </source>
</evidence>
<evidence type="ECO:0000256" key="5">
    <source>
        <dbReference type="ARBA" id="ARBA00022692"/>
    </source>
</evidence>
<feature type="transmembrane region" description="Helical" evidence="9">
    <location>
        <begin position="170"/>
        <end position="192"/>
    </location>
</feature>
<dbReference type="PANTHER" id="PTHR23502:SF38">
    <property type="entry name" value="POLYAMINE TRANSPORTER 4"/>
    <property type="match status" value="1"/>
</dbReference>
<dbReference type="InterPro" id="IPR036259">
    <property type="entry name" value="MFS_trans_sf"/>
</dbReference>
<evidence type="ECO:0000313" key="12">
    <source>
        <dbReference type="Proteomes" id="UP001243989"/>
    </source>
</evidence>
<dbReference type="Proteomes" id="UP001243989">
    <property type="component" value="Unassembled WGS sequence"/>
</dbReference>
<dbReference type="InterPro" id="IPR020846">
    <property type="entry name" value="MFS_dom"/>
</dbReference>
<feature type="transmembrane region" description="Helical" evidence="9">
    <location>
        <begin position="337"/>
        <end position="357"/>
    </location>
</feature>
<evidence type="ECO:0000256" key="4">
    <source>
        <dbReference type="ARBA" id="ARBA00022475"/>
    </source>
</evidence>
<evidence type="ECO:0000256" key="3">
    <source>
        <dbReference type="ARBA" id="ARBA00008335"/>
    </source>
</evidence>
<feature type="transmembrane region" description="Helical" evidence="9">
    <location>
        <begin position="230"/>
        <end position="249"/>
    </location>
</feature>
<keyword evidence="4" id="KW-1003">Cell membrane</keyword>
<comment type="subcellular location">
    <subcellularLocation>
        <location evidence="2">Cell membrane</location>
    </subcellularLocation>
    <subcellularLocation>
        <location evidence="1">Membrane</location>
        <topology evidence="1">Multi-pass membrane protein</topology>
    </subcellularLocation>
</comment>
<evidence type="ECO:0000313" key="11">
    <source>
        <dbReference type="EMBL" id="KAK1638517.1"/>
    </source>
</evidence>
<feature type="compositionally biased region" description="Polar residues" evidence="8">
    <location>
        <begin position="1"/>
        <end position="23"/>
    </location>
</feature>
<evidence type="ECO:0000256" key="6">
    <source>
        <dbReference type="ARBA" id="ARBA00022989"/>
    </source>
</evidence>
<dbReference type="AlphaFoldDB" id="A0AAI9ZUN4"/>
<feature type="compositionally biased region" description="Basic residues" evidence="8">
    <location>
        <begin position="45"/>
        <end position="54"/>
    </location>
</feature>
<keyword evidence="6 9" id="KW-1133">Transmembrane helix</keyword>
<dbReference type="GeneID" id="85467503"/>
<feature type="transmembrane region" description="Helical" evidence="9">
    <location>
        <begin position="299"/>
        <end position="325"/>
    </location>
</feature>
<accession>A0AAI9ZUN4</accession>
<dbReference type="FunFam" id="1.20.1250.20:FF:000082">
    <property type="entry name" value="MFS multidrug transporter, putative"/>
    <property type="match status" value="1"/>
</dbReference>
<evidence type="ECO:0000259" key="10">
    <source>
        <dbReference type="PROSITE" id="PS50850"/>
    </source>
</evidence>